<evidence type="ECO:0000256" key="11">
    <source>
        <dbReference type="ARBA" id="ARBA00023056"/>
    </source>
</evidence>
<dbReference type="KEGG" id="mik:FOE78_14735"/>
<dbReference type="GO" id="GO:0016301">
    <property type="term" value="F:kinase activity"/>
    <property type="evidence" value="ECO:0007669"/>
    <property type="project" value="UniProtKB-KW"/>
</dbReference>
<keyword evidence="7" id="KW-0808">Transferase</keyword>
<evidence type="ECO:0000256" key="8">
    <source>
        <dbReference type="ARBA" id="ARBA00022741"/>
    </source>
</evidence>
<evidence type="ECO:0000256" key="5">
    <source>
        <dbReference type="ARBA" id="ARBA00013882"/>
    </source>
</evidence>
<dbReference type="UniPathway" id="UPA00164"/>
<evidence type="ECO:0000256" key="4">
    <source>
        <dbReference type="ARBA" id="ARBA00011962"/>
    </source>
</evidence>
<reference evidence="17 18" key="1">
    <citation type="submission" date="2019-07" db="EMBL/GenBank/DDBJ databases">
        <title>Microlunatus dokdonensis sp. nov. isolated from the rhizospheric soil of the wild plant Elymus tsukushiensis.</title>
        <authorList>
            <person name="Ghim S.-Y."/>
            <person name="Hwang Y.-J."/>
            <person name="Son J.-S."/>
            <person name="Shin J.-H."/>
        </authorList>
    </citation>
    <scope>NUCLEOTIDE SEQUENCE [LARGE SCALE GENOMIC DNA]</scope>
    <source>
        <strain evidence="17 18">KUDC0627</strain>
    </source>
</reference>
<evidence type="ECO:0000256" key="12">
    <source>
        <dbReference type="ARBA" id="ARBA00023277"/>
    </source>
</evidence>
<comment type="pathway">
    <text evidence="1">Glycan biosynthesis; glycogen biosynthesis.</text>
</comment>
<evidence type="ECO:0000256" key="9">
    <source>
        <dbReference type="ARBA" id="ARBA00022777"/>
    </source>
</evidence>
<keyword evidence="6" id="KW-0321">Glycogen metabolism</keyword>
<dbReference type="Gene3D" id="3.90.1200.10">
    <property type="match status" value="1"/>
</dbReference>
<dbReference type="InterPro" id="IPR011009">
    <property type="entry name" value="Kinase-like_dom_sf"/>
</dbReference>
<name>A0A516Q1C3_9ACTN</name>
<keyword evidence="11" id="KW-0320">Glycogen biosynthesis</keyword>
<evidence type="ECO:0000313" key="17">
    <source>
        <dbReference type="EMBL" id="QDP97011.1"/>
    </source>
</evidence>
<evidence type="ECO:0000256" key="3">
    <source>
        <dbReference type="ARBA" id="ARBA00011245"/>
    </source>
</evidence>
<evidence type="ECO:0000256" key="14">
    <source>
        <dbReference type="ARBA" id="ARBA00049067"/>
    </source>
</evidence>
<comment type="similarity">
    <text evidence="2">Belongs to the aminoglycoside phosphotransferase family.</text>
</comment>
<evidence type="ECO:0000259" key="16">
    <source>
        <dbReference type="Pfam" id="PF18085"/>
    </source>
</evidence>
<dbReference type="RefSeq" id="WP_143986972.1">
    <property type="nucleotide sequence ID" value="NZ_CP041692.1"/>
</dbReference>
<evidence type="ECO:0000256" key="7">
    <source>
        <dbReference type="ARBA" id="ARBA00022679"/>
    </source>
</evidence>
<keyword evidence="10" id="KW-0067">ATP-binding</keyword>
<dbReference type="OrthoDB" id="3787729at2"/>
<dbReference type="Proteomes" id="UP000319263">
    <property type="component" value="Chromosome"/>
</dbReference>
<keyword evidence="12" id="KW-0119">Carbohydrate metabolism</keyword>
<dbReference type="SUPFAM" id="SSF56112">
    <property type="entry name" value="Protein kinase-like (PK-like)"/>
    <property type="match status" value="1"/>
</dbReference>
<gene>
    <name evidence="17" type="ORF">FOE78_14735</name>
</gene>
<protein>
    <recommendedName>
        <fullName evidence="5">Maltokinase</fullName>
        <ecNumber evidence="4">2.7.1.175</ecNumber>
    </recommendedName>
    <alternativeName>
        <fullName evidence="13">Maltose-1-phosphate synthase</fullName>
    </alternativeName>
</protein>
<feature type="region of interest" description="Disordered" evidence="15">
    <location>
        <begin position="114"/>
        <end position="138"/>
    </location>
</feature>
<dbReference type="Pfam" id="PF18085">
    <property type="entry name" value="Mak_N_cap"/>
    <property type="match status" value="1"/>
</dbReference>
<keyword evidence="18" id="KW-1185">Reference proteome</keyword>
<evidence type="ECO:0000256" key="15">
    <source>
        <dbReference type="SAM" id="MobiDB-lite"/>
    </source>
</evidence>
<evidence type="ECO:0000256" key="2">
    <source>
        <dbReference type="ARBA" id="ARBA00006219"/>
    </source>
</evidence>
<feature type="domain" description="Maltokinase N-terminal cap" evidence="16">
    <location>
        <begin position="10"/>
        <end position="96"/>
    </location>
</feature>
<evidence type="ECO:0000256" key="10">
    <source>
        <dbReference type="ARBA" id="ARBA00022840"/>
    </source>
</evidence>
<dbReference type="GO" id="GO:0005524">
    <property type="term" value="F:ATP binding"/>
    <property type="evidence" value="ECO:0007669"/>
    <property type="project" value="UniProtKB-KW"/>
</dbReference>
<dbReference type="InterPro" id="IPR040999">
    <property type="entry name" value="Mak_N_cap"/>
</dbReference>
<evidence type="ECO:0000256" key="13">
    <source>
        <dbReference type="ARBA" id="ARBA00031251"/>
    </source>
</evidence>
<dbReference type="GO" id="GO:0005978">
    <property type="term" value="P:glycogen biosynthetic process"/>
    <property type="evidence" value="ECO:0007669"/>
    <property type="project" value="UniProtKB-UniPathway"/>
</dbReference>
<keyword evidence="8" id="KW-0547">Nucleotide-binding</keyword>
<proteinExistence type="inferred from homology"/>
<organism evidence="17 18">
    <name type="scientific">Microlunatus elymi</name>
    <dbReference type="NCBI Taxonomy" id="2596828"/>
    <lineage>
        <taxon>Bacteria</taxon>
        <taxon>Bacillati</taxon>
        <taxon>Actinomycetota</taxon>
        <taxon>Actinomycetes</taxon>
        <taxon>Propionibacteriales</taxon>
        <taxon>Propionibacteriaceae</taxon>
        <taxon>Microlunatus</taxon>
    </lineage>
</organism>
<comment type="catalytic activity">
    <reaction evidence="14">
        <text>D-maltose + ATP = alpha-maltose 1-phosphate + ADP + H(+)</text>
        <dbReference type="Rhea" id="RHEA:31915"/>
        <dbReference type="ChEBI" id="CHEBI:15378"/>
        <dbReference type="ChEBI" id="CHEBI:17306"/>
        <dbReference type="ChEBI" id="CHEBI:30616"/>
        <dbReference type="ChEBI" id="CHEBI:63576"/>
        <dbReference type="ChEBI" id="CHEBI:456216"/>
        <dbReference type="EC" id="2.7.1.175"/>
    </reaction>
</comment>
<comment type="subunit">
    <text evidence="3">Monomer.</text>
</comment>
<evidence type="ECO:0000256" key="6">
    <source>
        <dbReference type="ARBA" id="ARBA00022600"/>
    </source>
</evidence>
<sequence>MINGRLIDHLTSARWFGGNRRTARVSGTFPLPWLREPGNWPAVRLEIARIVYQDSDLTDLYQLLISYHPDHDPGDALLIIDDPDHGRLAGVDATEDPAAHQALLDVIIGAVRGSSPGPSTSSAPSGGSPASAGADLVPRLLDGSGLQPSLPSQVFGGEQSNTSIEYAHKVILKLFRHLHPGRNRDIETLAALTRADCPDVPALRGWLEGRWVTEAGDEPVTADLAMLTTYIPRSRDGWEFALAEYRLDHDFTGPAHDLGHSLARVHAELRRQFPANELGGDQVATTMRQRLTAALAEVPQLVGDQPRLTTIFESLLGRRVAVQRVHADFHLGQALHTPDGWKIIDFEGEPATSDADRSRPDSVWRDVAGALRSFDYVAAHDHVLHSRAIASSWVTACQQAFLDGYGKGASRTVDRDLLRAYLADKAIYETVYEARHRPDWLPIPLAAVAGLSP</sequence>
<accession>A0A516Q1C3</accession>
<dbReference type="EMBL" id="CP041692">
    <property type="protein sequence ID" value="QDP97011.1"/>
    <property type="molecule type" value="Genomic_DNA"/>
</dbReference>
<evidence type="ECO:0000313" key="18">
    <source>
        <dbReference type="Proteomes" id="UP000319263"/>
    </source>
</evidence>
<dbReference type="AlphaFoldDB" id="A0A516Q1C3"/>
<keyword evidence="9 17" id="KW-0418">Kinase</keyword>
<evidence type="ECO:0000256" key="1">
    <source>
        <dbReference type="ARBA" id="ARBA00004964"/>
    </source>
</evidence>
<dbReference type="EC" id="2.7.1.175" evidence="4"/>
<feature type="compositionally biased region" description="Low complexity" evidence="15">
    <location>
        <begin position="114"/>
        <end position="134"/>
    </location>
</feature>